<evidence type="ECO:0000256" key="4">
    <source>
        <dbReference type="PROSITE-ProRule" id="PRU00091"/>
    </source>
</evidence>
<dbReference type="InterPro" id="IPR013083">
    <property type="entry name" value="Znf_RING/FYVE/PHD"/>
</dbReference>
<keyword evidence="1" id="KW-0479">Metal-binding</keyword>
<dbReference type="GO" id="GO:0032154">
    <property type="term" value="C:cleavage furrow"/>
    <property type="evidence" value="ECO:0007669"/>
    <property type="project" value="TreeGrafter"/>
</dbReference>
<dbReference type="InterPro" id="IPR000306">
    <property type="entry name" value="Znf_FYVE"/>
</dbReference>
<dbReference type="GO" id="GO:0030496">
    <property type="term" value="C:midbody"/>
    <property type="evidence" value="ECO:0007669"/>
    <property type="project" value="TreeGrafter"/>
</dbReference>
<dbReference type="OrthoDB" id="5407799at2759"/>
<dbReference type="Gene3D" id="3.30.40.10">
    <property type="entry name" value="Zinc/RING finger domain, C3HC4 (zinc finger)"/>
    <property type="match status" value="1"/>
</dbReference>
<feature type="compositionally biased region" description="Polar residues" evidence="5">
    <location>
        <begin position="296"/>
        <end position="307"/>
    </location>
</feature>
<dbReference type="EMBL" id="RCHS01000826">
    <property type="protein sequence ID" value="RMX56648.1"/>
    <property type="molecule type" value="Genomic_DNA"/>
</dbReference>
<dbReference type="GO" id="GO:0008270">
    <property type="term" value="F:zinc ion binding"/>
    <property type="evidence" value="ECO:0007669"/>
    <property type="project" value="UniProtKB-KW"/>
</dbReference>
<dbReference type="PROSITE" id="PS50178">
    <property type="entry name" value="ZF_FYVE"/>
    <property type="match status" value="1"/>
</dbReference>
<dbReference type="SUPFAM" id="SSF57845">
    <property type="entry name" value="B-box zinc-binding domain"/>
    <property type="match status" value="1"/>
</dbReference>
<dbReference type="STRING" id="46731.A0A3M6UTJ7"/>
<dbReference type="InterPro" id="IPR017455">
    <property type="entry name" value="Znf_FYVE-rel"/>
</dbReference>
<feature type="domain" description="FYVE-type" evidence="6">
    <location>
        <begin position="5"/>
        <end position="59"/>
    </location>
</feature>
<evidence type="ECO:0000256" key="1">
    <source>
        <dbReference type="ARBA" id="ARBA00022723"/>
    </source>
</evidence>
<dbReference type="SUPFAM" id="SSF57903">
    <property type="entry name" value="FYVE/PHD zinc finger"/>
    <property type="match status" value="1"/>
</dbReference>
<dbReference type="GO" id="GO:0044878">
    <property type="term" value="P:mitotic cytokinesis checkpoint signaling"/>
    <property type="evidence" value="ECO:0007669"/>
    <property type="project" value="TreeGrafter"/>
</dbReference>
<evidence type="ECO:0000259" key="6">
    <source>
        <dbReference type="PROSITE" id="PS50178"/>
    </source>
</evidence>
<protein>
    <recommendedName>
        <fullName evidence="6">FYVE-type domain-containing protein</fullName>
    </recommendedName>
</protein>
<dbReference type="PANTHER" id="PTHR46603">
    <property type="entry name" value="ABSCISSION/NOCUT CHECKPOINT REGULATOR"/>
    <property type="match status" value="1"/>
</dbReference>
<dbReference type="SMART" id="SM00064">
    <property type="entry name" value="FYVE"/>
    <property type="match status" value="1"/>
</dbReference>
<dbReference type="PANTHER" id="PTHR46603:SF1">
    <property type="entry name" value="ABSCISSION_NOCUT CHECKPOINT REGULATOR"/>
    <property type="match status" value="1"/>
</dbReference>
<dbReference type="Pfam" id="PF22586">
    <property type="entry name" value="ANCHR-like_BBOX"/>
    <property type="match status" value="1"/>
</dbReference>
<evidence type="ECO:0000256" key="5">
    <source>
        <dbReference type="SAM" id="MobiDB-lite"/>
    </source>
</evidence>
<reference evidence="7 8" key="1">
    <citation type="journal article" date="2018" name="Sci. Rep.">
        <title>Comparative analysis of the Pocillopora damicornis genome highlights role of immune system in coral evolution.</title>
        <authorList>
            <person name="Cunning R."/>
            <person name="Bay R.A."/>
            <person name="Gillette P."/>
            <person name="Baker A.C."/>
            <person name="Traylor-Knowles N."/>
        </authorList>
    </citation>
    <scope>NUCLEOTIDE SEQUENCE [LARGE SCALE GENOMIC DNA]</scope>
    <source>
        <strain evidence="7">RSMAS</strain>
        <tissue evidence="7">Whole animal</tissue>
    </source>
</reference>
<dbReference type="Proteomes" id="UP000275408">
    <property type="component" value="Unassembled WGS sequence"/>
</dbReference>
<feature type="region of interest" description="Disordered" evidence="5">
    <location>
        <begin position="293"/>
        <end position="315"/>
    </location>
</feature>
<keyword evidence="8" id="KW-1185">Reference proteome</keyword>
<dbReference type="CDD" id="cd19817">
    <property type="entry name" value="Bbox1_ANCHR-like"/>
    <property type="match status" value="1"/>
</dbReference>
<keyword evidence="3" id="KW-0862">Zinc</keyword>
<dbReference type="InterPro" id="IPR044553">
    <property type="entry name" value="Bbox1_ANCHR"/>
</dbReference>
<proteinExistence type="predicted"/>
<comment type="caution">
    <text evidence="7">The sequence shown here is derived from an EMBL/GenBank/DDBJ whole genome shotgun (WGS) entry which is preliminary data.</text>
</comment>
<feature type="region of interest" description="Disordered" evidence="5">
    <location>
        <begin position="341"/>
        <end position="366"/>
    </location>
</feature>
<dbReference type="AlphaFoldDB" id="A0A3M6UTJ7"/>
<dbReference type="GO" id="GO:0005813">
    <property type="term" value="C:centrosome"/>
    <property type="evidence" value="ECO:0007669"/>
    <property type="project" value="TreeGrafter"/>
</dbReference>
<name>A0A3M6UTJ7_POCDA</name>
<evidence type="ECO:0000313" key="8">
    <source>
        <dbReference type="Proteomes" id="UP000275408"/>
    </source>
</evidence>
<dbReference type="GO" id="GO:0009838">
    <property type="term" value="P:abscission"/>
    <property type="evidence" value="ECO:0007669"/>
    <property type="project" value="TreeGrafter"/>
</dbReference>
<gene>
    <name evidence="7" type="ORF">pdam_00002370</name>
</gene>
<accession>A0A3M6UTJ7</accession>
<evidence type="ECO:0000256" key="3">
    <source>
        <dbReference type="ARBA" id="ARBA00022833"/>
    </source>
</evidence>
<keyword evidence="2 4" id="KW-0863">Zinc-finger</keyword>
<dbReference type="Pfam" id="PF01363">
    <property type="entry name" value="FYVE"/>
    <property type="match status" value="1"/>
</dbReference>
<evidence type="ECO:0000313" key="7">
    <source>
        <dbReference type="EMBL" id="RMX56648.1"/>
    </source>
</evidence>
<dbReference type="GO" id="GO:0032266">
    <property type="term" value="F:phosphatidylinositol-3-phosphate binding"/>
    <property type="evidence" value="ECO:0007669"/>
    <property type="project" value="TreeGrafter"/>
</dbReference>
<sequence length="436" mass="49371">MAGLQCFGCGQGFGFFRREHGCKKCGRLFCSGCTSQSIILPQHGSKKMKVCDQCYRTLTRDSQKQTQTRDRSDLNDLNKNTALHRPVLSTCEKGDPQDGLGKTVITRAESLEHENSSIDPDEAIRQRLAELRANDSCKDKDNSSISQITDQQLGERFENLTGRKAISMQNSNVNNIWIKCQCYHSFGKKILVLETTTVVMVATKSSSATWLKILMYMALTAILDSKEFVSAVRRNEMKQMMINTLQPKKSEIEEVSDLMKQMLEENKLAEEDPTAKSSIIDKEIEERLAKLKGINPSLTNQPKSNMFDSDEDDETASQQYLKQILGEVALDLKMENIDCGDTSASKSSKSRKKTGQSKTKDMDFSAMPSGIFSHDYEANSDDEELPWCCICNGNAVLRCHGCDDDLYCRRCYREGHSREDYEDHDISEYKPPRKKR</sequence>
<organism evidence="7 8">
    <name type="scientific">Pocillopora damicornis</name>
    <name type="common">Cauliflower coral</name>
    <name type="synonym">Millepora damicornis</name>
    <dbReference type="NCBI Taxonomy" id="46731"/>
    <lineage>
        <taxon>Eukaryota</taxon>
        <taxon>Metazoa</taxon>
        <taxon>Cnidaria</taxon>
        <taxon>Anthozoa</taxon>
        <taxon>Hexacorallia</taxon>
        <taxon>Scleractinia</taxon>
        <taxon>Astrocoeniina</taxon>
        <taxon>Pocilloporidae</taxon>
        <taxon>Pocillopora</taxon>
    </lineage>
</organism>
<dbReference type="InterPro" id="IPR011011">
    <property type="entry name" value="Znf_FYVE_PHD"/>
</dbReference>
<evidence type="ECO:0000256" key="2">
    <source>
        <dbReference type="ARBA" id="ARBA00022771"/>
    </source>
</evidence>
<dbReference type="FunFam" id="3.30.40.10:FF:000879">
    <property type="entry name" value="abscission/NoCut checkpoint regulator"/>
    <property type="match status" value="1"/>
</dbReference>